<evidence type="ECO:0000313" key="5">
    <source>
        <dbReference type="EMBL" id="TCS74101.1"/>
    </source>
</evidence>
<dbReference type="PIRSF" id="PIRSF006779">
    <property type="entry name" value="UCP006779"/>
    <property type="match status" value="1"/>
</dbReference>
<name>A0A4R3K0M4_9PROT</name>
<dbReference type="Gene3D" id="2.40.30.90">
    <property type="entry name" value="Bacterial fluorinating enzyme like"/>
    <property type="match status" value="1"/>
</dbReference>
<keyword evidence="1" id="KW-0949">S-adenosyl-L-methionine</keyword>
<evidence type="ECO:0000313" key="6">
    <source>
        <dbReference type="Proteomes" id="UP000295135"/>
    </source>
</evidence>
<dbReference type="InterPro" id="IPR023228">
    <property type="entry name" value="SAM_OH_AdoTrfase_N_sf"/>
</dbReference>
<dbReference type="PANTHER" id="PTHR35092">
    <property type="entry name" value="CHLORINASE MJ1651"/>
    <property type="match status" value="1"/>
</dbReference>
<dbReference type="Pfam" id="PF01887">
    <property type="entry name" value="SAM_HAT_N"/>
    <property type="match status" value="1"/>
</dbReference>
<evidence type="ECO:0000256" key="1">
    <source>
        <dbReference type="ARBA" id="ARBA00022691"/>
    </source>
</evidence>
<comment type="similarity">
    <text evidence="2">Belongs to the SAM hydrolase / SAM-dependent halogenase family.</text>
</comment>
<dbReference type="InterPro" id="IPR046470">
    <property type="entry name" value="SAM_HAT_C"/>
</dbReference>
<dbReference type="Proteomes" id="UP000295135">
    <property type="component" value="Unassembled WGS sequence"/>
</dbReference>
<reference evidence="5 6" key="1">
    <citation type="submission" date="2019-03" db="EMBL/GenBank/DDBJ databases">
        <title>Genomic Encyclopedia of Type Strains, Phase IV (KMG-IV): sequencing the most valuable type-strain genomes for metagenomic binning, comparative biology and taxonomic classification.</title>
        <authorList>
            <person name="Goeker M."/>
        </authorList>
    </citation>
    <scope>NUCLEOTIDE SEQUENCE [LARGE SCALE GENOMIC DNA]</scope>
    <source>
        <strain evidence="5 6">DSM 103923</strain>
    </source>
</reference>
<dbReference type="EMBL" id="SLZY01000001">
    <property type="protein sequence ID" value="TCS74101.1"/>
    <property type="molecule type" value="Genomic_DNA"/>
</dbReference>
<protein>
    <recommendedName>
        <fullName evidence="7">SAM-dependent chlorinase/fluorinase</fullName>
    </recommendedName>
</protein>
<feature type="domain" description="S-adenosyl-l-methionine hydroxide adenosyltransferase N-terminal" evidence="3">
    <location>
        <begin position="2"/>
        <end position="140"/>
    </location>
</feature>
<dbReference type="OrthoDB" id="9792195at2"/>
<gene>
    <name evidence="5" type="ORF">EDC61_101326</name>
</gene>
<evidence type="ECO:0000259" key="4">
    <source>
        <dbReference type="Pfam" id="PF20257"/>
    </source>
</evidence>
<evidence type="ECO:0000256" key="2">
    <source>
        <dbReference type="ARBA" id="ARBA00024035"/>
    </source>
</evidence>
<dbReference type="PANTHER" id="PTHR35092:SF1">
    <property type="entry name" value="CHLORINASE MJ1651"/>
    <property type="match status" value="1"/>
</dbReference>
<dbReference type="InterPro" id="IPR002747">
    <property type="entry name" value="SAM_OH_AdoTrfase"/>
</dbReference>
<dbReference type="RefSeq" id="WP_126459069.1">
    <property type="nucleotide sequence ID" value="NZ_AP018721.1"/>
</dbReference>
<dbReference type="SUPFAM" id="SSF101852">
    <property type="entry name" value="Bacterial fluorinating enzyme, C-terminal domain"/>
    <property type="match status" value="1"/>
</dbReference>
<dbReference type="Pfam" id="PF20257">
    <property type="entry name" value="SAM_HAT_C"/>
    <property type="match status" value="1"/>
</dbReference>
<dbReference type="Gene3D" id="3.40.50.10790">
    <property type="entry name" value="S-adenosyl-l-methionine hydroxide adenosyltransferase, N-terminal"/>
    <property type="match status" value="1"/>
</dbReference>
<feature type="domain" description="S-adenosyl-l-methionine hydroxide adenosyltransferase C-terminal" evidence="4">
    <location>
        <begin position="161"/>
        <end position="238"/>
    </location>
</feature>
<keyword evidence="6" id="KW-1185">Reference proteome</keyword>
<evidence type="ECO:0008006" key="7">
    <source>
        <dbReference type="Google" id="ProtNLM"/>
    </source>
</evidence>
<organism evidence="5 6">
    <name type="scientific">Sulfuritortus calidifontis</name>
    <dbReference type="NCBI Taxonomy" id="1914471"/>
    <lineage>
        <taxon>Bacteria</taxon>
        <taxon>Pseudomonadati</taxon>
        <taxon>Pseudomonadota</taxon>
        <taxon>Betaproteobacteria</taxon>
        <taxon>Nitrosomonadales</taxon>
        <taxon>Thiobacillaceae</taxon>
        <taxon>Sulfuritortus</taxon>
    </lineage>
</organism>
<sequence length="249" mass="26834">MIALFTDYGWADPYVGQVKAVLAREAPAVPVIDLLHGAPDFNAHAGAQLLDALCRAFPEGSVFFCVVDPGVGGPRQAVVLDADGRWFVGPDNGLLSVVAARARQVRYWQITWRPENLSDTFHGRDLFAPIAAWIAAGRFPEDKLKPIAQLEVQFDPADLARIIYIDHYGNAWTGLRGGLMTGQTALEVKGQALRYFRTFGEAGKGEAFWHVNSSGLVEIAANRTSAAELLGLKIGDKVGLAGPAAEALH</sequence>
<proteinExistence type="inferred from homology"/>
<dbReference type="AlphaFoldDB" id="A0A4R3K0M4"/>
<dbReference type="InterPro" id="IPR023227">
    <property type="entry name" value="SAM_OH_AdoTrfase_C_sf"/>
</dbReference>
<evidence type="ECO:0000259" key="3">
    <source>
        <dbReference type="Pfam" id="PF01887"/>
    </source>
</evidence>
<dbReference type="InterPro" id="IPR046469">
    <property type="entry name" value="SAM_HAT_N"/>
</dbReference>
<comment type="caution">
    <text evidence="5">The sequence shown here is derived from an EMBL/GenBank/DDBJ whole genome shotgun (WGS) entry which is preliminary data.</text>
</comment>
<accession>A0A4R3K0M4</accession>
<dbReference type="SUPFAM" id="SSF102522">
    <property type="entry name" value="Bacterial fluorinating enzyme, N-terminal domain"/>
    <property type="match status" value="1"/>
</dbReference>